<sequence length="297" mass="34386">MKNGWRNSTFKVNFYSWLFLLPSLIFLTIFTFYPILKTIYQSFFQSMQGEHDSVFIGLDNYKYLMEDEVFWEVIKNNIWYALGTVPTSIILAMMMACFVNAKIRAKSWIRTFFFYPTVIPTIAIANIWLFIYTPGYGLINHILSWFGIGSVNFLGQSETVMAAMIVMIVWKQAGYFMIFYLAGLQNIPTNLYEVAKIEGTSAWNTFKTITFPLLMPTTLFVFIISLTNAFKLVDHIIVMTQGGPNNASNLLLYYIYQVAFRFWDKGLASALTVIMLMIMVIIAVIQFFSLDRKIHYS</sequence>
<dbReference type="CDD" id="cd06261">
    <property type="entry name" value="TM_PBP2"/>
    <property type="match status" value="1"/>
</dbReference>
<name>A0A285IK24_9FIRM</name>
<gene>
    <name evidence="9" type="ORF">SAMN06265827_1495</name>
</gene>
<evidence type="ECO:0000256" key="3">
    <source>
        <dbReference type="ARBA" id="ARBA00022475"/>
    </source>
</evidence>
<evidence type="ECO:0000256" key="4">
    <source>
        <dbReference type="ARBA" id="ARBA00022692"/>
    </source>
</evidence>
<dbReference type="InterPro" id="IPR035906">
    <property type="entry name" value="MetI-like_sf"/>
</dbReference>
<dbReference type="PROSITE" id="PS50928">
    <property type="entry name" value="ABC_TM1"/>
    <property type="match status" value="1"/>
</dbReference>
<dbReference type="PANTHER" id="PTHR30193:SF37">
    <property type="entry name" value="INNER MEMBRANE ABC TRANSPORTER PERMEASE PROTEIN YCJO"/>
    <property type="match status" value="1"/>
</dbReference>
<feature type="transmembrane region" description="Helical" evidence="7">
    <location>
        <begin position="112"/>
        <end position="132"/>
    </location>
</feature>
<evidence type="ECO:0000256" key="5">
    <source>
        <dbReference type="ARBA" id="ARBA00022989"/>
    </source>
</evidence>
<keyword evidence="10" id="KW-1185">Reference proteome</keyword>
<evidence type="ECO:0000259" key="8">
    <source>
        <dbReference type="PROSITE" id="PS50928"/>
    </source>
</evidence>
<evidence type="ECO:0000256" key="1">
    <source>
        <dbReference type="ARBA" id="ARBA00004651"/>
    </source>
</evidence>
<accession>A0A285IK24</accession>
<feature type="transmembrane region" description="Helical" evidence="7">
    <location>
        <begin position="162"/>
        <end position="182"/>
    </location>
</feature>
<dbReference type="Proteomes" id="UP000219573">
    <property type="component" value="Unassembled WGS sequence"/>
</dbReference>
<keyword evidence="2 7" id="KW-0813">Transport</keyword>
<evidence type="ECO:0000256" key="2">
    <source>
        <dbReference type="ARBA" id="ARBA00022448"/>
    </source>
</evidence>
<comment type="similarity">
    <text evidence="7">Belongs to the binding-protein-dependent transport system permease family.</text>
</comment>
<keyword evidence="5 7" id="KW-1133">Transmembrane helix</keyword>
<feature type="transmembrane region" description="Helical" evidence="7">
    <location>
        <begin position="12"/>
        <end position="36"/>
    </location>
</feature>
<feature type="transmembrane region" description="Helical" evidence="7">
    <location>
        <begin position="213"/>
        <end position="233"/>
    </location>
</feature>
<dbReference type="EMBL" id="OBDZ01000049">
    <property type="protein sequence ID" value="SNY47321.1"/>
    <property type="molecule type" value="Genomic_DNA"/>
</dbReference>
<keyword evidence="4 7" id="KW-0812">Transmembrane</keyword>
<dbReference type="GO" id="GO:0005886">
    <property type="term" value="C:plasma membrane"/>
    <property type="evidence" value="ECO:0007669"/>
    <property type="project" value="UniProtKB-SubCell"/>
</dbReference>
<dbReference type="InterPro" id="IPR000515">
    <property type="entry name" value="MetI-like"/>
</dbReference>
<dbReference type="GO" id="GO:0055085">
    <property type="term" value="P:transmembrane transport"/>
    <property type="evidence" value="ECO:0007669"/>
    <property type="project" value="InterPro"/>
</dbReference>
<dbReference type="OrthoDB" id="9779462at2"/>
<feature type="transmembrane region" description="Helical" evidence="7">
    <location>
        <begin position="138"/>
        <end position="155"/>
    </location>
</feature>
<protein>
    <submittedName>
        <fullName evidence="9">Carbohydrate ABC transporter membrane protein 1, CUT1 family</fullName>
    </submittedName>
</protein>
<dbReference type="InterPro" id="IPR051393">
    <property type="entry name" value="ABC_transporter_permease"/>
</dbReference>
<dbReference type="RefSeq" id="WP_097019619.1">
    <property type="nucleotide sequence ID" value="NZ_OBDZ01000049.1"/>
</dbReference>
<feature type="domain" description="ABC transmembrane type-1" evidence="8">
    <location>
        <begin position="74"/>
        <end position="286"/>
    </location>
</feature>
<organism evidence="9 10">
    <name type="scientific">Orenia metallireducens</name>
    <dbReference type="NCBI Taxonomy" id="1413210"/>
    <lineage>
        <taxon>Bacteria</taxon>
        <taxon>Bacillati</taxon>
        <taxon>Bacillota</taxon>
        <taxon>Clostridia</taxon>
        <taxon>Halanaerobiales</taxon>
        <taxon>Halobacteroidaceae</taxon>
        <taxon>Orenia</taxon>
    </lineage>
</organism>
<comment type="subcellular location">
    <subcellularLocation>
        <location evidence="1 7">Cell membrane</location>
        <topology evidence="1 7">Multi-pass membrane protein</topology>
    </subcellularLocation>
</comment>
<feature type="transmembrane region" description="Helical" evidence="7">
    <location>
        <begin position="78"/>
        <end position="100"/>
    </location>
</feature>
<proteinExistence type="inferred from homology"/>
<dbReference type="Pfam" id="PF00528">
    <property type="entry name" value="BPD_transp_1"/>
    <property type="match status" value="1"/>
</dbReference>
<dbReference type="SUPFAM" id="SSF161098">
    <property type="entry name" value="MetI-like"/>
    <property type="match status" value="1"/>
</dbReference>
<dbReference type="AlphaFoldDB" id="A0A285IK24"/>
<evidence type="ECO:0000313" key="10">
    <source>
        <dbReference type="Proteomes" id="UP000219573"/>
    </source>
</evidence>
<keyword evidence="6 7" id="KW-0472">Membrane</keyword>
<keyword evidence="3" id="KW-1003">Cell membrane</keyword>
<reference evidence="10" key="1">
    <citation type="submission" date="2017-09" db="EMBL/GenBank/DDBJ databases">
        <authorList>
            <person name="Varghese N."/>
            <person name="Submissions S."/>
        </authorList>
    </citation>
    <scope>NUCLEOTIDE SEQUENCE [LARGE SCALE GENOMIC DNA]</scope>
    <source>
        <strain evidence="10">MSL47</strain>
    </source>
</reference>
<dbReference type="SUPFAM" id="SSF160964">
    <property type="entry name" value="MalF N-terminal region-like"/>
    <property type="match status" value="1"/>
</dbReference>
<evidence type="ECO:0000256" key="7">
    <source>
        <dbReference type="RuleBase" id="RU363032"/>
    </source>
</evidence>
<dbReference type="PANTHER" id="PTHR30193">
    <property type="entry name" value="ABC TRANSPORTER PERMEASE PROTEIN"/>
    <property type="match status" value="1"/>
</dbReference>
<evidence type="ECO:0000313" key="9">
    <source>
        <dbReference type="EMBL" id="SNY47321.1"/>
    </source>
</evidence>
<dbReference type="Gene3D" id="1.10.3720.10">
    <property type="entry name" value="MetI-like"/>
    <property type="match status" value="1"/>
</dbReference>
<evidence type="ECO:0000256" key="6">
    <source>
        <dbReference type="ARBA" id="ARBA00023136"/>
    </source>
</evidence>
<feature type="transmembrane region" description="Helical" evidence="7">
    <location>
        <begin position="269"/>
        <end position="290"/>
    </location>
</feature>